<evidence type="ECO:0000313" key="10">
    <source>
        <dbReference type="Proteomes" id="UP001375743"/>
    </source>
</evidence>
<evidence type="ECO:0000256" key="5">
    <source>
        <dbReference type="ARBA" id="ARBA00022692"/>
    </source>
</evidence>
<evidence type="ECO:0000313" key="9">
    <source>
        <dbReference type="EMBL" id="MEK0082070.1"/>
    </source>
</evidence>
<dbReference type="RefSeq" id="WP_418157925.1">
    <property type="nucleotide sequence ID" value="NZ_JBBLZC010000002.1"/>
</dbReference>
<protein>
    <submittedName>
        <fullName evidence="9">TIGR01620 family protein</fullName>
    </submittedName>
</protein>
<evidence type="ECO:0000256" key="8">
    <source>
        <dbReference type="SAM" id="Phobius"/>
    </source>
</evidence>
<name>A0ABU8XLI9_9PROT</name>
<dbReference type="EMBL" id="JBBLZC010000002">
    <property type="protein sequence ID" value="MEK0082070.1"/>
    <property type="molecule type" value="Genomic_DNA"/>
</dbReference>
<comment type="similarity">
    <text evidence="2">Belongs to the UPF0283 family.</text>
</comment>
<evidence type="ECO:0000256" key="2">
    <source>
        <dbReference type="ARBA" id="ARBA00008255"/>
    </source>
</evidence>
<keyword evidence="4" id="KW-0997">Cell inner membrane</keyword>
<feature type="transmembrane region" description="Helical" evidence="8">
    <location>
        <begin position="84"/>
        <end position="105"/>
    </location>
</feature>
<evidence type="ECO:0000256" key="3">
    <source>
        <dbReference type="ARBA" id="ARBA00022475"/>
    </source>
</evidence>
<accession>A0ABU8XLI9</accession>
<proteinExistence type="inferred from homology"/>
<dbReference type="Proteomes" id="UP001375743">
    <property type="component" value="Unassembled WGS sequence"/>
</dbReference>
<comment type="subcellular location">
    <subcellularLocation>
        <location evidence="1">Cell inner membrane</location>
        <topology evidence="1">Multi-pass membrane protein</topology>
    </subcellularLocation>
</comment>
<evidence type="ECO:0000256" key="6">
    <source>
        <dbReference type="ARBA" id="ARBA00022989"/>
    </source>
</evidence>
<sequence>MKDRPPIRPFELDPTAPTTLAEEVPADVALAEAEAPEEAPLLAEGPRQRPWTGRLLGLFTLGVIGAGVVQAIDYVTSLLRTDPLLGVPFAVFLAMALVAGTGFAAREIADMRRLSRRAHLRETANRLATSELHGEADALLAPLEAEFGRRLALKAQVEAFRAKRHDAMNDGEVLRLFERQVLGPVDRAAYRLVLESSRDVGLLTALSPLGLLDGVLVLWRTSILFRSIARLYGMAPGPLTTLRLLKNSIRNAALAGLADVVTHAAVEHVGAGLLALLSARAGQGAGNALLHARLGIEAMRQCRPLPFVAEEPPRLATVRKALLDSLGEAATGSRKLR</sequence>
<dbReference type="PANTHER" id="PTHR39342:SF1">
    <property type="entry name" value="UPF0283 MEMBRANE PROTEIN YCJF"/>
    <property type="match status" value="1"/>
</dbReference>
<organism evidence="9 10">
    <name type="scientific">Benzoatithermus flavus</name>
    <dbReference type="NCBI Taxonomy" id="3108223"/>
    <lineage>
        <taxon>Bacteria</taxon>
        <taxon>Pseudomonadati</taxon>
        <taxon>Pseudomonadota</taxon>
        <taxon>Alphaproteobacteria</taxon>
        <taxon>Geminicoccales</taxon>
        <taxon>Geminicoccaceae</taxon>
        <taxon>Benzoatithermus</taxon>
    </lineage>
</organism>
<gene>
    <name evidence="9" type="ORF">U1T56_02820</name>
</gene>
<dbReference type="InterPro" id="IPR021147">
    <property type="entry name" value="DUF697"/>
</dbReference>
<dbReference type="Pfam" id="PF05128">
    <property type="entry name" value="DUF697"/>
    <property type="match status" value="1"/>
</dbReference>
<feature type="transmembrane region" description="Helical" evidence="8">
    <location>
        <begin position="55"/>
        <end position="72"/>
    </location>
</feature>
<evidence type="ECO:0000256" key="7">
    <source>
        <dbReference type="ARBA" id="ARBA00023136"/>
    </source>
</evidence>
<dbReference type="InterPro" id="IPR006507">
    <property type="entry name" value="UPF0283"/>
</dbReference>
<dbReference type="PANTHER" id="PTHR39342">
    <property type="entry name" value="UPF0283 MEMBRANE PROTEIN YCJF"/>
    <property type="match status" value="1"/>
</dbReference>
<keyword evidence="10" id="KW-1185">Reference proteome</keyword>
<comment type="caution">
    <text evidence="9">The sequence shown here is derived from an EMBL/GenBank/DDBJ whole genome shotgun (WGS) entry which is preliminary data.</text>
</comment>
<keyword evidence="5 8" id="KW-0812">Transmembrane</keyword>
<evidence type="ECO:0000256" key="4">
    <source>
        <dbReference type="ARBA" id="ARBA00022519"/>
    </source>
</evidence>
<keyword evidence="3" id="KW-1003">Cell membrane</keyword>
<keyword evidence="7 8" id="KW-0472">Membrane</keyword>
<evidence type="ECO:0000256" key="1">
    <source>
        <dbReference type="ARBA" id="ARBA00004429"/>
    </source>
</evidence>
<dbReference type="NCBIfam" id="TIGR01620">
    <property type="entry name" value="hyp_HI0043"/>
    <property type="match status" value="1"/>
</dbReference>
<keyword evidence="6 8" id="KW-1133">Transmembrane helix</keyword>
<reference evidence="9 10" key="1">
    <citation type="submission" date="2024-01" db="EMBL/GenBank/DDBJ databases">
        <title>Multi-omics insights into the function and evolution of sodium benzoate biodegradation pathways in Benzoatithermus flavus gen. nov., sp. nov. from hot spring.</title>
        <authorList>
            <person name="Hu C.-J."/>
            <person name="Li W.-J."/>
        </authorList>
    </citation>
    <scope>NUCLEOTIDE SEQUENCE [LARGE SCALE GENOMIC DNA]</scope>
    <source>
        <strain evidence="9 10">SYSU G07066</strain>
    </source>
</reference>